<proteinExistence type="inferred from homology"/>
<sequence length="204" mass="24297">MEWTSTWPKDDLFWHLLALCIVSIPTVIYAILVWFANQIYRKLATKLTEWENHRTESQFESNRVTKLLLFEFVNNFMSLFYIAFYLQDIPMLQWQVALMLLVFQVINQLTETLFPYLNLCYVLKKRLNVRILAPDNPIVKQAYKESLLEPYEGTIEDYLELYIQFGYVLLFVAAYPTASLWAFINNVAELRVDAFKLVHIHRRP</sequence>
<dbReference type="OMA" id="WRANQTI"/>
<dbReference type="EMBL" id="GL734416">
    <property type="protein sequence ID" value="EFX61545.1"/>
    <property type="molecule type" value="Genomic_DNA"/>
</dbReference>
<accession>E9I385</accession>
<evidence type="ECO:0000256" key="5">
    <source>
        <dbReference type="ARBA" id="ARBA00023136"/>
    </source>
</evidence>
<evidence type="ECO:0000256" key="2">
    <source>
        <dbReference type="ARBA" id="ARBA00009671"/>
    </source>
</evidence>
<name>E9I385_DAPPU</name>
<evidence type="ECO:0000256" key="6">
    <source>
        <dbReference type="RuleBase" id="RU280814"/>
    </source>
</evidence>
<dbReference type="HOGENOM" id="CLU_1232562_0_0_1"/>
<gene>
    <name evidence="8" type="ORF">DAPPUDRAFT_69282</name>
</gene>
<dbReference type="InterPro" id="IPR007632">
    <property type="entry name" value="Anoctamin"/>
</dbReference>
<reference evidence="8 9" key="1">
    <citation type="journal article" date="2011" name="Science">
        <title>The ecoresponsive genome of Daphnia pulex.</title>
        <authorList>
            <person name="Colbourne J.K."/>
            <person name="Pfrender M.E."/>
            <person name="Gilbert D."/>
            <person name="Thomas W.K."/>
            <person name="Tucker A."/>
            <person name="Oakley T.H."/>
            <person name="Tokishita S."/>
            <person name="Aerts A."/>
            <person name="Arnold G.J."/>
            <person name="Basu M.K."/>
            <person name="Bauer D.J."/>
            <person name="Caceres C.E."/>
            <person name="Carmel L."/>
            <person name="Casola C."/>
            <person name="Choi J.H."/>
            <person name="Detter J.C."/>
            <person name="Dong Q."/>
            <person name="Dusheyko S."/>
            <person name="Eads B.D."/>
            <person name="Frohlich T."/>
            <person name="Geiler-Samerotte K.A."/>
            <person name="Gerlach D."/>
            <person name="Hatcher P."/>
            <person name="Jogdeo S."/>
            <person name="Krijgsveld J."/>
            <person name="Kriventseva E.V."/>
            <person name="Kultz D."/>
            <person name="Laforsch C."/>
            <person name="Lindquist E."/>
            <person name="Lopez J."/>
            <person name="Manak J.R."/>
            <person name="Muller J."/>
            <person name="Pangilinan J."/>
            <person name="Patwardhan R.P."/>
            <person name="Pitluck S."/>
            <person name="Pritham E.J."/>
            <person name="Rechtsteiner A."/>
            <person name="Rho M."/>
            <person name="Rogozin I.B."/>
            <person name="Sakarya O."/>
            <person name="Salamov A."/>
            <person name="Schaack S."/>
            <person name="Shapiro H."/>
            <person name="Shiga Y."/>
            <person name="Skalitzky C."/>
            <person name="Smith Z."/>
            <person name="Souvorov A."/>
            <person name="Sung W."/>
            <person name="Tang Z."/>
            <person name="Tsuchiya D."/>
            <person name="Tu H."/>
            <person name="Vos H."/>
            <person name="Wang M."/>
            <person name="Wolf Y.I."/>
            <person name="Yamagata H."/>
            <person name="Yamada T."/>
            <person name="Ye Y."/>
            <person name="Shaw J.R."/>
            <person name="Andrews J."/>
            <person name="Crease T.J."/>
            <person name="Tang H."/>
            <person name="Lucas S.M."/>
            <person name="Robertson H.M."/>
            <person name="Bork P."/>
            <person name="Koonin E.V."/>
            <person name="Zdobnov E.M."/>
            <person name="Grigoriev I.V."/>
            <person name="Lynch M."/>
            <person name="Boore J.L."/>
        </authorList>
    </citation>
    <scope>NUCLEOTIDE SEQUENCE [LARGE SCALE GENOMIC DNA]</scope>
</reference>
<dbReference type="STRING" id="6669.E9I385"/>
<evidence type="ECO:0000259" key="7">
    <source>
        <dbReference type="Pfam" id="PF04547"/>
    </source>
</evidence>
<dbReference type="InParanoid" id="E9I385"/>
<feature type="non-terminal residue" evidence="8">
    <location>
        <position position="204"/>
    </location>
</feature>
<dbReference type="Proteomes" id="UP000000305">
    <property type="component" value="Unassembled WGS sequence"/>
</dbReference>
<protein>
    <recommendedName>
        <fullName evidence="6">Anoctamin</fullName>
    </recommendedName>
</protein>
<keyword evidence="3 6" id="KW-0812">Transmembrane</keyword>
<evidence type="ECO:0000313" key="8">
    <source>
        <dbReference type="EMBL" id="EFX61545.1"/>
    </source>
</evidence>
<feature type="transmembrane region" description="Helical" evidence="6">
    <location>
        <begin position="12"/>
        <end position="36"/>
    </location>
</feature>
<comment type="caution">
    <text evidence="6">Lacks conserved residue(s) required for the propagation of feature annotation.</text>
</comment>
<evidence type="ECO:0000313" key="9">
    <source>
        <dbReference type="Proteomes" id="UP000000305"/>
    </source>
</evidence>
<dbReference type="AlphaFoldDB" id="E9I385"/>
<evidence type="ECO:0000256" key="1">
    <source>
        <dbReference type="ARBA" id="ARBA00004141"/>
    </source>
</evidence>
<comment type="similarity">
    <text evidence="2 6">Belongs to the anoctamin family.</text>
</comment>
<dbReference type="PhylomeDB" id="E9I385"/>
<dbReference type="PANTHER" id="PTHR12308:SF74">
    <property type="entry name" value="ANOCTAMIN"/>
    <property type="match status" value="1"/>
</dbReference>
<keyword evidence="5 6" id="KW-0472">Membrane</keyword>
<organism evidence="8 9">
    <name type="scientific">Daphnia pulex</name>
    <name type="common">Water flea</name>
    <dbReference type="NCBI Taxonomy" id="6669"/>
    <lineage>
        <taxon>Eukaryota</taxon>
        <taxon>Metazoa</taxon>
        <taxon>Ecdysozoa</taxon>
        <taxon>Arthropoda</taxon>
        <taxon>Crustacea</taxon>
        <taxon>Branchiopoda</taxon>
        <taxon>Diplostraca</taxon>
        <taxon>Cladocera</taxon>
        <taxon>Anomopoda</taxon>
        <taxon>Daphniidae</taxon>
        <taxon>Daphnia</taxon>
    </lineage>
</organism>
<feature type="domain" description="Anoctamin transmembrane" evidence="7">
    <location>
        <begin position="19"/>
        <end position="204"/>
    </location>
</feature>
<keyword evidence="9" id="KW-1185">Reference proteome</keyword>
<dbReference type="PANTHER" id="PTHR12308">
    <property type="entry name" value="ANOCTAMIN"/>
    <property type="match status" value="1"/>
</dbReference>
<keyword evidence="4 6" id="KW-1133">Transmembrane helix</keyword>
<dbReference type="Pfam" id="PF04547">
    <property type="entry name" value="Anoctamin"/>
    <property type="match status" value="1"/>
</dbReference>
<dbReference type="OrthoDB" id="296386at2759"/>
<feature type="transmembrane region" description="Helical" evidence="6">
    <location>
        <begin position="165"/>
        <end position="184"/>
    </location>
</feature>
<evidence type="ECO:0000256" key="3">
    <source>
        <dbReference type="ARBA" id="ARBA00022692"/>
    </source>
</evidence>
<feature type="transmembrane region" description="Helical" evidence="6">
    <location>
        <begin position="67"/>
        <end position="86"/>
    </location>
</feature>
<dbReference type="InterPro" id="IPR049452">
    <property type="entry name" value="Anoctamin_TM"/>
</dbReference>
<dbReference type="eggNOG" id="KOG2513">
    <property type="taxonomic scope" value="Eukaryota"/>
</dbReference>
<dbReference type="GO" id="GO:0016020">
    <property type="term" value="C:membrane"/>
    <property type="evidence" value="ECO:0007669"/>
    <property type="project" value="UniProtKB-SubCell"/>
</dbReference>
<feature type="transmembrane region" description="Helical" evidence="6">
    <location>
        <begin position="92"/>
        <end position="117"/>
    </location>
</feature>
<evidence type="ECO:0000256" key="4">
    <source>
        <dbReference type="ARBA" id="ARBA00022989"/>
    </source>
</evidence>
<comment type="subcellular location">
    <subcellularLocation>
        <location evidence="1 6">Membrane</location>
        <topology evidence="1 6">Multi-pass membrane protein</topology>
    </subcellularLocation>
</comment>
<dbReference type="KEGG" id="dpx:DAPPUDRAFT_69282"/>